<proteinExistence type="predicted"/>
<name>A0A401QB86_SCYTO</name>
<comment type="caution">
    <text evidence="2">The sequence shown here is derived from an EMBL/GenBank/DDBJ whole genome shotgun (WGS) entry which is preliminary data.</text>
</comment>
<dbReference type="EMBL" id="BFAA01020978">
    <property type="protein sequence ID" value="GCB82641.1"/>
    <property type="molecule type" value="Genomic_DNA"/>
</dbReference>
<dbReference type="AlphaFoldDB" id="A0A401QB86"/>
<accession>A0A401QB86</accession>
<keyword evidence="3" id="KW-1185">Reference proteome</keyword>
<reference evidence="2 3" key="1">
    <citation type="journal article" date="2018" name="Nat. Ecol. Evol.">
        <title>Shark genomes provide insights into elasmobranch evolution and the origin of vertebrates.</title>
        <authorList>
            <person name="Hara Y"/>
            <person name="Yamaguchi K"/>
            <person name="Onimaru K"/>
            <person name="Kadota M"/>
            <person name="Koyanagi M"/>
            <person name="Keeley SD"/>
            <person name="Tatsumi K"/>
            <person name="Tanaka K"/>
            <person name="Motone F"/>
            <person name="Kageyama Y"/>
            <person name="Nozu R"/>
            <person name="Adachi N"/>
            <person name="Nishimura O"/>
            <person name="Nakagawa R"/>
            <person name="Tanegashima C"/>
            <person name="Kiyatake I"/>
            <person name="Matsumoto R"/>
            <person name="Murakumo K"/>
            <person name="Nishida K"/>
            <person name="Terakita A"/>
            <person name="Kuratani S"/>
            <person name="Sato K"/>
            <person name="Hyodo S Kuraku.S."/>
        </authorList>
    </citation>
    <scope>NUCLEOTIDE SEQUENCE [LARGE SCALE GENOMIC DNA]</scope>
</reference>
<dbReference type="Proteomes" id="UP000288216">
    <property type="component" value="Unassembled WGS sequence"/>
</dbReference>
<keyword evidence="1" id="KW-0175">Coiled coil</keyword>
<evidence type="ECO:0000313" key="3">
    <source>
        <dbReference type="Proteomes" id="UP000288216"/>
    </source>
</evidence>
<evidence type="ECO:0000256" key="1">
    <source>
        <dbReference type="SAM" id="Coils"/>
    </source>
</evidence>
<feature type="coiled-coil region" evidence="1">
    <location>
        <begin position="1"/>
        <end position="34"/>
    </location>
</feature>
<protein>
    <submittedName>
        <fullName evidence="2">Uncharacterized protein</fullName>
    </submittedName>
</protein>
<gene>
    <name evidence="2" type="ORF">scyTo_0022043</name>
</gene>
<sequence>MQKLEIEFEKEALAKEASERKTELQREKRIRQDALMKKYLGHMDKKEKLRDQTMARVQLRVLMEQSIFVL</sequence>
<organism evidence="2 3">
    <name type="scientific">Scyliorhinus torazame</name>
    <name type="common">Cloudy catshark</name>
    <name type="synonym">Catulus torazame</name>
    <dbReference type="NCBI Taxonomy" id="75743"/>
    <lineage>
        <taxon>Eukaryota</taxon>
        <taxon>Metazoa</taxon>
        <taxon>Chordata</taxon>
        <taxon>Craniata</taxon>
        <taxon>Vertebrata</taxon>
        <taxon>Chondrichthyes</taxon>
        <taxon>Elasmobranchii</taxon>
        <taxon>Galeomorphii</taxon>
        <taxon>Galeoidea</taxon>
        <taxon>Carcharhiniformes</taxon>
        <taxon>Scyliorhinidae</taxon>
        <taxon>Scyliorhinus</taxon>
    </lineage>
</organism>
<evidence type="ECO:0000313" key="2">
    <source>
        <dbReference type="EMBL" id="GCB82641.1"/>
    </source>
</evidence>